<feature type="domain" description="Glycosyl hydrolase family 67 C-terminal" evidence="11">
    <location>
        <begin position="494"/>
        <end position="718"/>
    </location>
</feature>
<dbReference type="InterPro" id="IPR011100">
    <property type="entry name" value="Glyco_hydro_67_cat"/>
</dbReference>
<dbReference type="InterPro" id="IPR017853">
    <property type="entry name" value="GH"/>
</dbReference>
<dbReference type="SUPFAM" id="SSF51445">
    <property type="entry name" value="(Trans)glycosidases"/>
    <property type="match status" value="1"/>
</dbReference>
<dbReference type="InterPro" id="IPR029018">
    <property type="entry name" value="Hex-like_dom2"/>
</dbReference>
<comment type="catalytic activity">
    <reaction evidence="8">
        <text>Hydrolysis of (1-&gt;2)-alpha-D-(4-O-methyl)glucuronosyl links in the main chain of hardwood xylans.</text>
        <dbReference type="EC" id="3.2.1.131"/>
    </reaction>
</comment>
<keyword evidence="14" id="KW-1185">Reference proteome</keyword>
<evidence type="ECO:0000256" key="9">
    <source>
        <dbReference type="SAM" id="SignalP"/>
    </source>
</evidence>
<sequence length="741" mass="81813">MERLMRHARARLLVALALNVVLALFGTRLAHAADEDGYDLWLRYRPLPAAQRSALAAAATGITAPDDTPTVRAASAELKRGLAGMLARPQDAIPSNARARAGAVVLARATVPAGLADADAVRRDLAAAGAEGYVVRRTRQGGVPVTLIAANTDIGLLYGSFAWLRQLQLGISPDRIALVDKPALPLRVLNHWDNLDRTVERGYAGESIWNWWELPNIVDPRYTDYARANASLGINGTVLNNVNAKAEVLSPAFIAKTAAIANVLRPYGIRVYLSVRWSTPLELKETKTADPLDPAVAAWWARKADEIYRTIPDFGGFLVKANSEGQPGPQDYDRNHADGANMLARALAPHKGIVMWRAFVYNPPAHPSQGREKSGDRAAQAYDQFKPLDGKFDKNVLVQVKNGAIDFQPREPAHPLFGAMPDTPLVMEFQVTKEYLGFATHLVYLGPLFQETLRSDTRAGNKPMTVAHVLEGAQDAHVGGIAGVANIGSSRNWTGSTFDQANWYAYGRLAWNPDLDSRAIAREWAGQTFAPDARVVDPVVAMMMRSREAVVDYMTPLGLHHMMGTGHHYGPAPWVDDLGRADWNPVYYHRADRNGIGFDRTSKGSNAVAQYAPEVARRFADPATTPPEYLLWFHHLPWDYRMPDGRTLWADIIAHYDHGVAEVAAMQADWQRLRPFVDAQRFDDVAQRLAQQQREAAWWRDACIAYFQHQSGRALPAGVRAPAQSLEYYRSLSFPFAPGHG</sequence>
<evidence type="ECO:0000256" key="2">
    <source>
        <dbReference type="ARBA" id="ARBA00022651"/>
    </source>
</evidence>
<comment type="subunit">
    <text evidence="8">Homodimer.</text>
</comment>
<evidence type="ECO:0000256" key="5">
    <source>
        <dbReference type="ARBA" id="ARBA00023295"/>
    </source>
</evidence>
<evidence type="ECO:0000256" key="3">
    <source>
        <dbReference type="ARBA" id="ARBA00022801"/>
    </source>
</evidence>
<feature type="domain" description="Glycosyl hydrolase family 67 catalytic" evidence="12">
    <location>
        <begin position="171"/>
        <end position="493"/>
    </location>
</feature>
<evidence type="ECO:0000256" key="1">
    <source>
        <dbReference type="ARBA" id="ARBA00008833"/>
    </source>
</evidence>
<gene>
    <name evidence="13" type="ORF">NX786_28100</name>
</gene>
<evidence type="ECO:0000313" key="13">
    <source>
        <dbReference type="EMBL" id="MCS0633204.1"/>
    </source>
</evidence>
<comment type="similarity">
    <text evidence="1 7 8">Belongs to the glycosyl hydrolase 67 family.</text>
</comment>
<proteinExistence type="inferred from homology"/>
<dbReference type="InterPro" id="IPR005154">
    <property type="entry name" value="Glyco_hydro_67_aGlcAse_N"/>
</dbReference>
<dbReference type="PANTHER" id="PTHR39207">
    <property type="entry name" value="ALPHA-GLUCURONIDASE A"/>
    <property type="match status" value="1"/>
</dbReference>
<dbReference type="InterPro" id="IPR011395">
    <property type="entry name" value="Glyco_hydro_67_aGlcAse"/>
</dbReference>
<evidence type="ECO:0000256" key="4">
    <source>
        <dbReference type="ARBA" id="ARBA00023277"/>
    </source>
</evidence>
<protein>
    <recommendedName>
        <fullName evidence="8">Xylan alpha-1,2-glucuronidase</fullName>
        <ecNumber evidence="8">3.2.1.131</ecNumber>
    </recommendedName>
</protein>
<keyword evidence="6 8" id="KW-0624">Polysaccharide degradation</keyword>
<dbReference type="RefSeq" id="WP_259452188.1">
    <property type="nucleotide sequence ID" value="NZ_CP119520.1"/>
</dbReference>
<keyword evidence="9" id="KW-0732">Signal</keyword>
<dbReference type="EC" id="3.2.1.131" evidence="8"/>
<dbReference type="Pfam" id="PF07488">
    <property type="entry name" value="Glyco_hydro_67M"/>
    <property type="match status" value="1"/>
</dbReference>
<evidence type="ECO:0000313" key="14">
    <source>
        <dbReference type="Proteomes" id="UP001165263"/>
    </source>
</evidence>
<dbReference type="Gene3D" id="3.30.379.10">
    <property type="entry name" value="Chitobiase/beta-hexosaminidase domain 2-like"/>
    <property type="match status" value="1"/>
</dbReference>
<organism evidence="13 14">
    <name type="scientific">Telluria mixta</name>
    <dbReference type="NCBI Taxonomy" id="34071"/>
    <lineage>
        <taxon>Bacteria</taxon>
        <taxon>Pseudomonadati</taxon>
        <taxon>Pseudomonadota</taxon>
        <taxon>Betaproteobacteria</taxon>
        <taxon>Burkholderiales</taxon>
        <taxon>Oxalobacteraceae</taxon>
        <taxon>Telluria group</taxon>
        <taxon>Telluria</taxon>
    </lineage>
</organism>
<accession>A0ABT2C721</accession>
<dbReference type="InterPro" id="IPR011099">
    <property type="entry name" value="Glyco_hydro_67_C"/>
</dbReference>
<name>A0ABT2C721_9BURK</name>
<comment type="caution">
    <text evidence="13">The sequence shown here is derived from an EMBL/GenBank/DDBJ whole genome shotgun (WGS) entry which is preliminary data.</text>
</comment>
<feature type="signal peptide" evidence="9">
    <location>
        <begin position="1"/>
        <end position="32"/>
    </location>
</feature>
<keyword evidence="5 7" id="KW-0326">Glycosidase</keyword>
<evidence type="ECO:0000256" key="8">
    <source>
        <dbReference type="RuleBase" id="RU361198"/>
    </source>
</evidence>
<dbReference type="PIRSF" id="PIRSF029900">
    <property type="entry name" value="Alpha-glucuronds"/>
    <property type="match status" value="1"/>
</dbReference>
<evidence type="ECO:0000259" key="12">
    <source>
        <dbReference type="Pfam" id="PF07488"/>
    </source>
</evidence>
<dbReference type="PANTHER" id="PTHR39207:SF1">
    <property type="entry name" value="ALPHA-GLUCURONIDASE A"/>
    <property type="match status" value="1"/>
</dbReference>
<keyword evidence="3 7" id="KW-0378">Hydrolase</keyword>
<feature type="chain" id="PRO_5045720818" description="Xylan alpha-1,2-glucuronidase" evidence="9">
    <location>
        <begin position="33"/>
        <end position="741"/>
    </location>
</feature>
<evidence type="ECO:0000256" key="7">
    <source>
        <dbReference type="PIRNR" id="PIRNR029900"/>
    </source>
</evidence>
<dbReference type="Pfam" id="PF07477">
    <property type="entry name" value="Glyco_hydro_67C"/>
    <property type="match status" value="1"/>
</dbReference>
<keyword evidence="2 7" id="KW-0858">Xylan degradation</keyword>
<evidence type="ECO:0000259" key="10">
    <source>
        <dbReference type="Pfam" id="PF03648"/>
    </source>
</evidence>
<reference evidence="13" key="1">
    <citation type="submission" date="2022-08" db="EMBL/GenBank/DDBJ databases">
        <title>Reclassification of Massilia species as members of the genera Telluria, Duganella, Pseudoduganella, Mokoshia gen. nov. and Zemynaea gen. nov. using orthogonal and non-orthogonal genome-based approaches.</title>
        <authorList>
            <person name="Bowman J.P."/>
        </authorList>
    </citation>
    <scope>NUCLEOTIDE SEQUENCE</scope>
    <source>
        <strain evidence="13">LMG 11547</strain>
    </source>
</reference>
<dbReference type="Pfam" id="PF03648">
    <property type="entry name" value="Glyco_hydro_67N"/>
    <property type="match status" value="1"/>
</dbReference>
<keyword evidence="4 8" id="KW-0119">Carbohydrate metabolism</keyword>
<dbReference type="Proteomes" id="UP001165263">
    <property type="component" value="Unassembled WGS sequence"/>
</dbReference>
<feature type="domain" description="Alpha glucuronidase N-terminal" evidence="10">
    <location>
        <begin position="40"/>
        <end position="163"/>
    </location>
</feature>
<dbReference type="Gene3D" id="3.20.20.80">
    <property type="entry name" value="Glycosidases"/>
    <property type="match status" value="1"/>
</dbReference>
<evidence type="ECO:0000256" key="6">
    <source>
        <dbReference type="ARBA" id="ARBA00023326"/>
    </source>
</evidence>
<dbReference type="Gene3D" id="3.90.1330.10">
    <property type="entry name" value="Alpha-glucuronidase, C-terminal domain"/>
    <property type="match status" value="1"/>
</dbReference>
<evidence type="ECO:0000259" key="11">
    <source>
        <dbReference type="Pfam" id="PF07477"/>
    </source>
</evidence>
<dbReference type="SUPFAM" id="SSF55545">
    <property type="entry name" value="beta-N-acetylhexosaminidase-like domain"/>
    <property type="match status" value="1"/>
</dbReference>
<dbReference type="InterPro" id="IPR037054">
    <property type="entry name" value="A-glucoronidase_C_sf"/>
</dbReference>
<dbReference type="EMBL" id="JANUHC010000013">
    <property type="protein sequence ID" value="MCS0633204.1"/>
    <property type="molecule type" value="Genomic_DNA"/>
</dbReference>